<dbReference type="Pfam" id="PF01899">
    <property type="entry name" value="MNHE"/>
    <property type="match status" value="1"/>
</dbReference>
<evidence type="ECO:0000256" key="1">
    <source>
        <dbReference type="ARBA" id="ARBA00004651"/>
    </source>
</evidence>
<dbReference type="InterPro" id="IPR002758">
    <property type="entry name" value="Cation_antiport_E"/>
</dbReference>
<accession>A0A371RKC3</accession>
<proteinExistence type="inferred from homology"/>
<evidence type="ECO:0000256" key="5">
    <source>
        <dbReference type="ARBA" id="ARBA00022989"/>
    </source>
</evidence>
<organism evidence="8 9">
    <name type="scientific">Parvularcula marina</name>
    <dbReference type="NCBI Taxonomy" id="2292771"/>
    <lineage>
        <taxon>Bacteria</taxon>
        <taxon>Pseudomonadati</taxon>
        <taxon>Pseudomonadota</taxon>
        <taxon>Alphaproteobacteria</taxon>
        <taxon>Parvularculales</taxon>
        <taxon>Parvularculaceae</taxon>
        <taxon>Parvularcula</taxon>
    </lineage>
</organism>
<dbReference type="PANTHER" id="PTHR34584">
    <property type="entry name" value="NA(+)/H(+) ANTIPORTER SUBUNIT E1"/>
    <property type="match status" value="1"/>
</dbReference>
<dbReference type="AlphaFoldDB" id="A0A371RKC3"/>
<evidence type="ECO:0000256" key="7">
    <source>
        <dbReference type="SAM" id="Phobius"/>
    </source>
</evidence>
<comment type="caution">
    <text evidence="8">The sequence shown here is derived from an EMBL/GenBank/DDBJ whole genome shotgun (WGS) entry which is preliminary data.</text>
</comment>
<gene>
    <name evidence="8" type="ORF">DX908_11860</name>
</gene>
<keyword evidence="4 7" id="KW-0812">Transmembrane</keyword>
<evidence type="ECO:0000313" key="9">
    <source>
        <dbReference type="Proteomes" id="UP000264589"/>
    </source>
</evidence>
<dbReference type="EMBL" id="QUQO01000001">
    <property type="protein sequence ID" value="RFB05900.1"/>
    <property type="molecule type" value="Genomic_DNA"/>
</dbReference>
<sequence>MLRNLVRQAGRPLALGLSLFALWLLLSGYFTHATLLCFGVASVMLTVWLSDRAGVMDGEGVPTRVFPGIVTYMLWLTFEIGKANIAVAREVLRPKLKLSPKMIHIPARQASDLGKTIFGNSITLTPGTVTIDLHDDSILVHALTEDLADVEGIISMGEKVCAFDGEEGRDWARNRKNGGEGAS</sequence>
<evidence type="ECO:0000256" key="2">
    <source>
        <dbReference type="ARBA" id="ARBA00006228"/>
    </source>
</evidence>
<evidence type="ECO:0000256" key="4">
    <source>
        <dbReference type="ARBA" id="ARBA00022692"/>
    </source>
</evidence>
<protein>
    <submittedName>
        <fullName evidence="8">Cation transporter</fullName>
    </submittedName>
</protein>
<keyword evidence="9" id="KW-1185">Reference proteome</keyword>
<keyword evidence="5 7" id="KW-1133">Transmembrane helix</keyword>
<reference evidence="8 9" key="1">
    <citation type="submission" date="2018-08" db="EMBL/GenBank/DDBJ databases">
        <title>Parvularcula sp. SM1705, isolated from surface water of the South Sea China.</title>
        <authorList>
            <person name="Sun L."/>
        </authorList>
    </citation>
    <scope>NUCLEOTIDE SEQUENCE [LARGE SCALE GENOMIC DNA]</scope>
    <source>
        <strain evidence="8 9">SM1705</strain>
    </source>
</reference>
<keyword evidence="6 7" id="KW-0472">Membrane</keyword>
<keyword evidence="3" id="KW-1003">Cell membrane</keyword>
<name>A0A371RKC3_9PROT</name>
<dbReference type="GO" id="GO:0005886">
    <property type="term" value="C:plasma membrane"/>
    <property type="evidence" value="ECO:0007669"/>
    <property type="project" value="UniProtKB-SubCell"/>
</dbReference>
<evidence type="ECO:0000256" key="6">
    <source>
        <dbReference type="ARBA" id="ARBA00023136"/>
    </source>
</evidence>
<comment type="similarity">
    <text evidence="2">Belongs to the CPA3 antiporters (TC 2.A.63) subunit E family.</text>
</comment>
<dbReference type="Proteomes" id="UP000264589">
    <property type="component" value="Unassembled WGS sequence"/>
</dbReference>
<dbReference type="OrthoDB" id="9807187at2"/>
<evidence type="ECO:0000256" key="3">
    <source>
        <dbReference type="ARBA" id="ARBA00022475"/>
    </source>
</evidence>
<dbReference type="RefSeq" id="WP_116392532.1">
    <property type="nucleotide sequence ID" value="NZ_CAXQPM010000003.1"/>
</dbReference>
<evidence type="ECO:0000313" key="8">
    <source>
        <dbReference type="EMBL" id="RFB05900.1"/>
    </source>
</evidence>
<dbReference type="GO" id="GO:0008324">
    <property type="term" value="F:monoatomic cation transmembrane transporter activity"/>
    <property type="evidence" value="ECO:0007669"/>
    <property type="project" value="InterPro"/>
</dbReference>
<dbReference type="InParanoid" id="A0A371RKC3"/>
<feature type="transmembrane region" description="Helical" evidence="7">
    <location>
        <begin position="20"/>
        <end position="49"/>
    </location>
</feature>
<dbReference type="PANTHER" id="PTHR34584:SF1">
    <property type="entry name" value="NA(+)_H(+) ANTIPORTER SUBUNIT E1"/>
    <property type="match status" value="1"/>
</dbReference>
<comment type="subcellular location">
    <subcellularLocation>
        <location evidence="1">Cell membrane</location>
        <topology evidence="1">Multi-pass membrane protein</topology>
    </subcellularLocation>
</comment>